<dbReference type="Pfam" id="PF05199">
    <property type="entry name" value="GMC_oxred_C"/>
    <property type="match status" value="1"/>
</dbReference>
<evidence type="ECO:0000313" key="7">
    <source>
        <dbReference type="EMBL" id="KAJ8444900.1"/>
    </source>
</evidence>
<feature type="signal peptide" evidence="5">
    <location>
        <begin position="1"/>
        <end position="33"/>
    </location>
</feature>
<keyword evidence="3 5" id="KW-0732">Signal</keyword>
<keyword evidence="8" id="KW-1185">Reference proteome</keyword>
<reference evidence="7" key="1">
    <citation type="submission" date="2022-04" db="EMBL/GenBank/DDBJ databases">
        <title>Carnegiea gigantea Genome sequencing and assembly v2.</title>
        <authorList>
            <person name="Copetti D."/>
            <person name="Sanderson M.J."/>
            <person name="Burquez A."/>
            <person name="Wojciechowski M.F."/>
        </authorList>
    </citation>
    <scope>NUCLEOTIDE SEQUENCE</scope>
    <source>
        <strain evidence="7">SGP5-SGP5p</strain>
        <tissue evidence="7">Aerial part</tissue>
    </source>
</reference>
<comment type="cofactor">
    <cofactor evidence="1">
        <name>FAD</name>
        <dbReference type="ChEBI" id="CHEBI:57692"/>
    </cofactor>
</comment>
<dbReference type="SUPFAM" id="SSF51905">
    <property type="entry name" value="FAD/NAD(P)-binding domain"/>
    <property type="match status" value="2"/>
</dbReference>
<dbReference type="InterPro" id="IPR000172">
    <property type="entry name" value="GMC_OxRdtase_N"/>
</dbReference>
<sequence length="349" mass="38842">MVVPPCMYAPLFASFRWVLVILMLVASFSFSTAKSPAAPAYLKFTMNATAFPPEEYYDYVIVGGGTSGCPLAATLSQNYNVLLLERGGVPYGKPDLMTQEGHYHHAMVRENGEVILSAGSVGSPQLLLLSGVGSKPYLSSWGIPVAHHLPYVGQFLYDNPRNGRSLEEFKFTTWYGNRNFRFLGPSLPMDLSDDTLMGGFCRRTVSTIWHYHGGCLVGKVVDRDLQVIGINALRVVDGSILTISPGTNPQATLLMLGRYMGLKLMSDRTRYDESCKARGFEQKTQNEKLNELRERKKKAKERQPASFRKLVSESESQHAQRVAGRSIRLCLVSYKIIKKIFIVSKVAVV</sequence>
<organism evidence="7 8">
    <name type="scientific">Carnegiea gigantea</name>
    <dbReference type="NCBI Taxonomy" id="171969"/>
    <lineage>
        <taxon>Eukaryota</taxon>
        <taxon>Viridiplantae</taxon>
        <taxon>Streptophyta</taxon>
        <taxon>Embryophyta</taxon>
        <taxon>Tracheophyta</taxon>
        <taxon>Spermatophyta</taxon>
        <taxon>Magnoliopsida</taxon>
        <taxon>eudicotyledons</taxon>
        <taxon>Gunneridae</taxon>
        <taxon>Pentapetalae</taxon>
        <taxon>Caryophyllales</taxon>
        <taxon>Cactineae</taxon>
        <taxon>Cactaceae</taxon>
        <taxon>Cactoideae</taxon>
        <taxon>Echinocereeae</taxon>
        <taxon>Carnegiea</taxon>
    </lineage>
</organism>
<feature type="domain" description="Glucose-methanol-choline oxidoreductase N-terminal" evidence="6">
    <location>
        <begin position="119"/>
        <end position="133"/>
    </location>
</feature>
<keyword evidence="2" id="KW-0285">Flavoprotein</keyword>
<keyword evidence="4" id="KW-0274">FAD</keyword>
<dbReference type="AlphaFoldDB" id="A0A9Q1QLW4"/>
<dbReference type="PROSITE" id="PS00624">
    <property type="entry name" value="GMC_OXRED_2"/>
    <property type="match status" value="1"/>
</dbReference>
<comment type="caution">
    <text evidence="7">The sequence shown here is derived from an EMBL/GenBank/DDBJ whole genome shotgun (WGS) entry which is preliminary data.</text>
</comment>
<dbReference type="Proteomes" id="UP001153076">
    <property type="component" value="Unassembled WGS sequence"/>
</dbReference>
<dbReference type="InterPro" id="IPR007867">
    <property type="entry name" value="GMC_OxRtase_C"/>
</dbReference>
<evidence type="ECO:0000256" key="1">
    <source>
        <dbReference type="ARBA" id="ARBA00001974"/>
    </source>
</evidence>
<dbReference type="GO" id="GO:0050660">
    <property type="term" value="F:flavin adenine dinucleotide binding"/>
    <property type="evidence" value="ECO:0007669"/>
    <property type="project" value="InterPro"/>
</dbReference>
<dbReference type="EMBL" id="JAKOGI010000083">
    <property type="protein sequence ID" value="KAJ8444900.1"/>
    <property type="molecule type" value="Genomic_DNA"/>
</dbReference>
<dbReference type="InterPro" id="IPR036188">
    <property type="entry name" value="FAD/NAD-bd_sf"/>
</dbReference>
<gene>
    <name evidence="7" type="ORF">Cgig2_015246</name>
</gene>
<dbReference type="PANTHER" id="PTHR45968">
    <property type="entry name" value="OSJNBA0019K04.7 PROTEIN"/>
    <property type="match status" value="1"/>
</dbReference>
<dbReference type="InterPro" id="IPR051871">
    <property type="entry name" value="GMC_Oxidoreductase-Related"/>
</dbReference>
<accession>A0A9Q1QLW4</accession>
<evidence type="ECO:0000259" key="6">
    <source>
        <dbReference type="PROSITE" id="PS00624"/>
    </source>
</evidence>
<evidence type="ECO:0000256" key="2">
    <source>
        <dbReference type="ARBA" id="ARBA00022630"/>
    </source>
</evidence>
<name>A0A9Q1QLW4_9CARY</name>
<dbReference type="PANTHER" id="PTHR45968:SF2">
    <property type="entry name" value="(R)-MANDELONITRILE LYASE-LIKE"/>
    <property type="match status" value="1"/>
</dbReference>
<feature type="chain" id="PRO_5040291915" description="Glucose-methanol-choline oxidoreductase N-terminal domain-containing protein" evidence="5">
    <location>
        <begin position="34"/>
        <end position="349"/>
    </location>
</feature>
<dbReference type="Pfam" id="PF00732">
    <property type="entry name" value="GMC_oxred_N"/>
    <property type="match status" value="1"/>
</dbReference>
<proteinExistence type="predicted"/>
<dbReference type="Gene3D" id="3.50.50.60">
    <property type="entry name" value="FAD/NAD(P)-binding domain"/>
    <property type="match status" value="3"/>
</dbReference>
<evidence type="ECO:0000256" key="3">
    <source>
        <dbReference type="ARBA" id="ARBA00022729"/>
    </source>
</evidence>
<evidence type="ECO:0000313" key="8">
    <source>
        <dbReference type="Proteomes" id="UP001153076"/>
    </source>
</evidence>
<dbReference type="Gene3D" id="3.30.410.40">
    <property type="match status" value="1"/>
</dbReference>
<evidence type="ECO:0000256" key="4">
    <source>
        <dbReference type="ARBA" id="ARBA00022827"/>
    </source>
</evidence>
<evidence type="ECO:0000256" key="5">
    <source>
        <dbReference type="SAM" id="SignalP"/>
    </source>
</evidence>
<protein>
    <recommendedName>
        <fullName evidence="6">Glucose-methanol-choline oxidoreductase N-terminal domain-containing protein</fullName>
    </recommendedName>
</protein>
<dbReference type="GO" id="GO:0016614">
    <property type="term" value="F:oxidoreductase activity, acting on CH-OH group of donors"/>
    <property type="evidence" value="ECO:0007669"/>
    <property type="project" value="InterPro"/>
</dbReference>
<dbReference type="OrthoDB" id="1193370at2759"/>